<dbReference type="Pfam" id="PF01048">
    <property type="entry name" value="PNP_UDP_1"/>
    <property type="match status" value="1"/>
</dbReference>
<organism evidence="4 5">
    <name type="scientific">Aspergillus cavernicola</name>
    <dbReference type="NCBI Taxonomy" id="176166"/>
    <lineage>
        <taxon>Eukaryota</taxon>
        <taxon>Fungi</taxon>
        <taxon>Dikarya</taxon>
        <taxon>Ascomycota</taxon>
        <taxon>Pezizomycotina</taxon>
        <taxon>Eurotiomycetes</taxon>
        <taxon>Eurotiomycetidae</taxon>
        <taxon>Eurotiales</taxon>
        <taxon>Aspergillaceae</taxon>
        <taxon>Aspergillus</taxon>
        <taxon>Aspergillus subgen. Nidulantes</taxon>
    </lineage>
</organism>
<sequence length="1313" mass="147090">MGKTAGCAYLGRGIRMLAISFLFFTIVTSLSTSDYTVGWICALPSELAAAKAMLDEVHKELPVQPHDPNAYILGRIGAHNVVIAGLPNGQYGVTSAAVVATNLLSAFGSIRFGLMVGIGGGIPREGFDIRLGDIVVSKPTGTHGGVIQYDQGKAITGGKFERRGMLSPPPTVLLTALSKLQAEHQMEDNQISAFLHEMVMKYPRMEMEYTHPNRTDRLFSADYPHTMATDSCSKCDEAQTILRPKRLNDGPIIHFGLIASGNSLITDSRIRDRLGRELGGALCVEMEAAGLMNNFPCLVVRGICDYADSHKNDEWQKYAAAVAAAYAKELLLSTSVVDTVRIQIPEDAGLSVTDTPFHVPLDLTSVPAIEGFIGRHEELENLWRSLQPSTSQTRKVAILHGLPGIGKTQLAIRFARVHKRDFSAMFWLNGNDRDSLLRSLSSILPRLPGQGPIPAPRNETEINDRAYQVLSWLAKEENTDWLLIFDDIGQELFDDSSEIDDLKAFFPPVDHGSILITSRLRLSTETGTSHPVQKLESETAIQLLLQCSDLQLQSPGVDLETDQDIIALAYRLDGLPLAITIAGAFIRETGISVKEYLQYYDESWYNLQFHSEPGRYYSNGNILHTFMISFREVQKRNSNASQLLRLLAYFSHQDIWYDLLKHGTGIPNAPAWVTQVSANGLAFRTAMKTLVKFSLIETKYVKGSYSMHPVLREWCLNLANTESATTSSLLELAVVCVGNLIVQSEQLELQQRLIPHVDSLVRAIKRDPPCGSVALREGLQEFGKLYIVQFKLHRAEGVFERLLMSYELSTPDHPNVPSVWDQLGTVYYAQQRLKEAEIMYQQAFIRHQRASCLDISGISATLSNLGQAYLAQGKFQEAEEILNLSLAGFNMETDQYTIAILQVMRNFGRLHLKQGNLEDAETIYQEALAGYEKLSGPNRPEIFVTMNDLGELFQIQGRMNDAESMLQRAYIGFEKVLGTNDPSTLNALRDLGSLYVARGKLKEGEEVYQRVLSGYAKSELPHHPNALDTIYKLGYLYHGLGRLQEAEGLYLQARTGYEQELGTKSVNAFMMTNNLGNVYREQGKIKDAETMYQQALEGLENTSGADHMLTLQIASNLGQFYVEQRRLMDAEKMYQLVKVRVQNIQGSDYLRILPMVSKLAMLYEAQGKLGKAESVYEQVQAGYERAKGPNDSDNLQTVFKLGQVYEMQGKWTEAEKMYQRTFEWCKEHTCSPQVMHFLGNYFQSQKNSKGCEEAPERMRGNVDKAFSLYQTLISTPTALRLEYPENAQFGKFLMSLIIGFLIRWWARRCSSPD</sequence>
<dbReference type="SUPFAM" id="SSF48452">
    <property type="entry name" value="TPR-like"/>
    <property type="match status" value="2"/>
</dbReference>
<dbReference type="Gene3D" id="1.25.40.10">
    <property type="entry name" value="Tetratricopeptide repeat domain"/>
    <property type="match status" value="3"/>
</dbReference>
<dbReference type="InterPro" id="IPR002182">
    <property type="entry name" value="NB-ARC"/>
</dbReference>
<dbReference type="PROSITE" id="PS50005">
    <property type="entry name" value="TPR"/>
    <property type="match status" value="1"/>
</dbReference>
<dbReference type="InterPro" id="IPR027417">
    <property type="entry name" value="P-loop_NTPase"/>
</dbReference>
<feature type="repeat" description="TPR" evidence="1">
    <location>
        <begin position="1069"/>
        <end position="1102"/>
    </location>
</feature>
<dbReference type="PANTHER" id="PTHR46082:SF6">
    <property type="entry name" value="AAA+ ATPASE DOMAIN-CONTAINING PROTEIN-RELATED"/>
    <property type="match status" value="1"/>
</dbReference>
<dbReference type="Pfam" id="PF13374">
    <property type="entry name" value="TPR_10"/>
    <property type="match status" value="2"/>
</dbReference>
<dbReference type="Pfam" id="PF13424">
    <property type="entry name" value="TPR_12"/>
    <property type="match status" value="4"/>
</dbReference>
<gene>
    <name evidence="4" type="ORF">BDW59DRAFT_159931</name>
</gene>
<name>A0ABR4IJQ6_9EURO</name>
<dbReference type="SUPFAM" id="SSF52540">
    <property type="entry name" value="P-loop containing nucleoside triphosphate hydrolases"/>
    <property type="match status" value="1"/>
</dbReference>
<feature type="domain" description="NB-ARC" evidence="2">
    <location>
        <begin position="377"/>
        <end position="544"/>
    </location>
</feature>
<accession>A0ABR4IJQ6</accession>
<evidence type="ECO:0000259" key="3">
    <source>
        <dbReference type="Pfam" id="PF01048"/>
    </source>
</evidence>
<dbReference type="Proteomes" id="UP001610335">
    <property type="component" value="Unassembled WGS sequence"/>
</dbReference>
<dbReference type="SUPFAM" id="SSF53167">
    <property type="entry name" value="Purine and uridine phosphorylases"/>
    <property type="match status" value="1"/>
</dbReference>
<evidence type="ECO:0000256" key="1">
    <source>
        <dbReference type="PROSITE-ProRule" id="PRU00339"/>
    </source>
</evidence>
<dbReference type="InterPro" id="IPR053137">
    <property type="entry name" value="NLR-like"/>
</dbReference>
<evidence type="ECO:0000313" key="5">
    <source>
        <dbReference type="Proteomes" id="UP001610335"/>
    </source>
</evidence>
<comment type="caution">
    <text evidence="4">The sequence shown here is derived from an EMBL/GenBank/DDBJ whole genome shotgun (WGS) entry which is preliminary data.</text>
</comment>
<dbReference type="PANTHER" id="PTHR46082">
    <property type="entry name" value="ATP/GTP-BINDING PROTEIN-RELATED"/>
    <property type="match status" value="1"/>
</dbReference>
<keyword evidence="5" id="KW-1185">Reference proteome</keyword>
<dbReference type="Gene3D" id="3.40.50.300">
    <property type="entry name" value="P-loop containing nucleotide triphosphate hydrolases"/>
    <property type="match status" value="1"/>
</dbReference>
<dbReference type="InterPro" id="IPR019734">
    <property type="entry name" value="TPR_rpt"/>
</dbReference>
<dbReference type="PRINTS" id="PR00364">
    <property type="entry name" value="DISEASERSIST"/>
</dbReference>
<keyword evidence="1" id="KW-0802">TPR repeat</keyword>
<reference evidence="4 5" key="1">
    <citation type="submission" date="2024-07" db="EMBL/GenBank/DDBJ databases">
        <title>Section-level genome sequencing and comparative genomics of Aspergillus sections Usti and Cavernicolus.</title>
        <authorList>
            <consortium name="Lawrence Berkeley National Laboratory"/>
            <person name="Nybo J.L."/>
            <person name="Vesth T.C."/>
            <person name="Theobald S."/>
            <person name="Frisvad J.C."/>
            <person name="Larsen T.O."/>
            <person name="Kjaerboelling I."/>
            <person name="Rothschild-Mancinelli K."/>
            <person name="Lyhne E.K."/>
            <person name="Kogle M.E."/>
            <person name="Barry K."/>
            <person name="Clum A."/>
            <person name="Na H."/>
            <person name="Ledsgaard L."/>
            <person name="Lin J."/>
            <person name="Lipzen A."/>
            <person name="Kuo A."/>
            <person name="Riley R."/>
            <person name="Mondo S."/>
            <person name="LaButti K."/>
            <person name="Haridas S."/>
            <person name="Pangalinan J."/>
            <person name="Salamov A.A."/>
            <person name="Simmons B.A."/>
            <person name="Magnuson J.K."/>
            <person name="Chen J."/>
            <person name="Drula E."/>
            <person name="Henrissat B."/>
            <person name="Wiebenga A."/>
            <person name="Lubbers R.J."/>
            <person name="Gomes A.C."/>
            <person name="Makela M.R."/>
            <person name="Stajich J."/>
            <person name="Grigoriev I.V."/>
            <person name="Mortensen U.H."/>
            <person name="De vries R.P."/>
            <person name="Baker S.E."/>
            <person name="Andersen M.R."/>
        </authorList>
    </citation>
    <scope>NUCLEOTIDE SEQUENCE [LARGE SCALE GENOMIC DNA]</scope>
    <source>
        <strain evidence="4 5">CBS 600.67</strain>
    </source>
</reference>
<feature type="domain" description="Nucleoside phosphorylase" evidence="3">
    <location>
        <begin position="37"/>
        <end position="324"/>
    </location>
</feature>
<dbReference type="InterPro" id="IPR035994">
    <property type="entry name" value="Nucleoside_phosphorylase_sf"/>
</dbReference>
<dbReference type="Gene3D" id="3.40.50.1580">
    <property type="entry name" value="Nucleoside phosphorylase domain"/>
    <property type="match status" value="1"/>
</dbReference>
<dbReference type="SMART" id="SM00028">
    <property type="entry name" value="TPR"/>
    <property type="match status" value="8"/>
</dbReference>
<dbReference type="Pfam" id="PF00931">
    <property type="entry name" value="NB-ARC"/>
    <property type="match status" value="1"/>
</dbReference>
<evidence type="ECO:0000313" key="4">
    <source>
        <dbReference type="EMBL" id="KAL2827973.1"/>
    </source>
</evidence>
<dbReference type="InterPro" id="IPR011990">
    <property type="entry name" value="TPR-like_helical_dom_sf"/>
</dbReference>
<evidence type="ECO:0008006" key="6">
    <source>
        <dbReference type="Google" id="ProtNLM"/>
    </source>
</evidence>
<dbReference type="InterPro" id="IPR000845">
    <property type="entry name" value="Nucleoside_phosphorylase_d"/>
</dbReference>
<evidence type="ECO:0000259" key="2">
    <source>
        <dbReference type="Pfam" id="PF00931"/>
    </source>
</evidence>
<protein>
    <recommendedName>
        <fullName evidence="6">Nucleoside phosphorylase domain-containing protein</fullName>
    </recommendedName>
</protein>
<proteinExistence type="predicted"/>
<dbReference type="EMBL" id="JBFXLS010000022">
    <property type="protein sequence ID" value="KAL2827973.1"/>
    <property type="molecule type" value="Genomic_DNA"/>
</dbReference>